<evidence type="ECO:0000313" key="11">
    <source>
        <dbReference type="EMBL" id="SES26215.1"/>
    </source>
</evidence>
<keyword evidence="2" id="KW-0813">Transport</keyword>
<evidence type="ECO:0000256" key="9">
    <source>
        <dbReference type="ARBA" id="ARBA00023136"/>
    </source>
</evidence>
<keyword evidence="5 10" id="KW-0812">Transmembrane</keyword>
<dbReference type="PANTHER" id="PTHR32024">
    <property type="entry name" value="TRK SYSTEM POTASSIUM UPTAKE PROTEIN TRKG-RELATED"/>
    <property type="match status" value="1"/>
</dbReference>
<dbReference type="InterPro" id="IPR003445">
    <property type="entry name" value="Cat_transpt"/>
</dbReference>
<keyword evidence="8" id="KW-0406">Ion transport</keyword>
<feature type="transmembrane region" description="Helical" evidence="10">
    <location>
        <begin position="61"/>
        <end position="85"/>
    </location>
</feature>
<keyword evidence="3" id="KW-1003">Cell membrane</keyword>
<organism evidence="11 12">
    <name type="scientific">Tranquillimonas rosea</name>
    <dbReference type="NCBI Taxonomy" id="641238"/>
    <lineage>
        <taxon>Bacteria</taxon>
        <taxon>Pseudomonadati</taxon>
        <taxon>Pseudomonadota</taxon>
        <taxon>Alphaproteobacteria</taxon>
        <taxon>Rhodobacterales</taxon>
        <taxon>Roseobacteraceae</taxon>
        <taxon>Tranquillimonas</taxon>
    </lineage>
</organism>
<dbReference type="GO" id="GO:0015379">
    <property type="term" value="F:potassium:chloride symporter activity"/>
    <property type="evidence" value="ECO:0007669"/>
    <property type="project" value="InterPro"/>
</dbReference>
<dbReference type="STRING" id="641238.SAMN04490244_108175"/>
<feature type="transmembrane region" description="Helical" evidence="10">
    <location>
        <begin position="291"/>
        <end position="313"/>
    </location>
</feature>
<feature type="transmembrane region" description="Helical" evidence="10">
    <location>
        <begin position="211"/>
        <end position="232"/>
    </location>
</feature>
<dbReference type="GO" id="GO:0005886">
    <property type="term" value="C:plasma membrane"/>
    <property type="evidence" value="ECO:0007669"/>
    <property type="project" value="UniProtKB-SubCell"/>
</dbReference>
<dbReference type="Proteomes" id="UP000198885">
    <property type="component" value="Unassembled WGS sequence"/>
</dbReference>
<evidence type="ECO:0000256" key="3">
    <source>
        <dbReference type="ARBA" id="ARBA00022475"/>
    </source>
</evidence>
<keyword evidence="4" id="KW-0633">Potassium transport</keyword>
<dbReference type="InterPro" id="IPR004772">
    <property type="entry name" value="TrkH"/>
</dbReference>
<name>A0A1H9VX23_9RHOB</name>
<keyword evidence="6" id="KW-0630">Potassium</keyword>
<dbReference type="NCBIfam" id="TIGR00933">
    <property type="entry name" value="2a38"/>
    <property type="match status" value="1"/>
</dbReference>
<sequence length="428" mass="45053">MLLALVYLAMIVVGSLVLWLPWAHGGDVGLGDAAFTATSAITVTGLTVVTTGDDFTVFGQVVIALLIQLGGLGIMTFAALLLSAIGVPISLPQQMVLRADLNQTSIRNLALLARRVLYVALACEIVGAAVLATVFVPEAGWAHGLWQAVFHAVSGFNNAGFSLFPDSLMGFAGDPRIGLTLLVLFVIGGLGFVVMSELIEFRRWSLLSLHAKLMLAGTVSLALLGWIGFGVLEWSNPDTLGPLSLWSKVQTSLFQGLTPRTAGFNSIDMAAINDATALLLMGLMFIGGGSASTAGGIKVTTFIVAVLATIAFFRQSRNLRAFGRSIGIETVLKVLAVFTISLSLIFVSTFALSLDSGSPFLHVAFEAVSAFGTVGLSMGATPELDAFGRIVLCVTMFLGRIGPLTLGFFLASRTSALIRYPEGRIYIG</sequence>
<dbReference type="AlphaFoldDB" id="A0A1H9VX23"/>
<reference evidence="11 12" key="1">
    <citation type="submission" date="2016-10" db="EMBL/GenBank/DDBJ databases">
        <authorList>
            <person name="de Groot N.N."/>
        </authorList>
    </citation>
    <scope>NUCLEOTIDE SEQUENCE [LARGE SCALE GENOMIC DNA]</scope>
    <source>
        <strain evidence="11 12">DSM 23042</strain>
    </source>
</reference>
<keyword evidence="12" id="KW-1185">Reference proteome</keyword>
<keyword evidence="9 10" id="KW-0472">Membrane</keyword>
<evidence type="ECO:0000256" key="6">
    <source>
        <dbReference type="ARBA" id="ARBA00022958"/>
    </source>
</evidence>
<evidence type="ECO:0000256" key="4">
    <source>
        <dbReference type="ARBA" id="ARBA00022538"/>
    </source>
</evidence>
<feature type="transmembrane region" description="Helical" evidence="10">
    <location>
        <begin position="177"/>
        <end position="199"/>
    </location>
</feature>
<evidence type="ECO:0000256" key="10">
    <source>
        <dbReference type="SAM" id="Phobius"/>
    </source>
</evidence>
<accession>A0A1H9VX23</accession>
<protein>
    <submittedName>
        <fullName evidence="11">Trk system potassium uptake protein TrkH</fullName>
    </submittedName>
</protein>
<evidence type="ECO:0000256" key="8">
    <source>
        <dbReference type="ARBA" id="ARBA00023065"/>
    </source>
</evidence>
<evidence type="ECO:0000256" key="7">
    <source>
        <dbReference type="ARBA" id="ARBA00022989"/>
    </source>
</evidence>
<feature type="transmembrane region" description="Helical" evidence="10">
    <location>
        <begin position="116"/>
        <end position="136"/>
    </location>
</feature>
<feature type="transmembrane region" description="Helical" evidence="10">
    <location>
        <begin position="334"/>
        <end position="354"/>
    </location>
</feature>
<evidence type="ECO:0000256" key="1">
    <source>
        <dbReference type="ARBA" id="ARBA00004651"/>
    </source>
</evidence>
<evidence type="ECO:0000256" key="2">
    <source>
        <dbReference type="ARBA" id="ARBA00022448"/>
    </source>
</evidence>
<evidence type="ECO:0000256" key="5">
    <source>
        <dbReference type="ARBA" id="ARBA00022692"/>
    </source>
</evidence>
<comment type="subcellular location">
    <subcellularLocation>
        <location evidence="1">Cell membrane</location>
        <topology evidence="1">Multi-pass membrane protein</topology>
    </subcellularLocation>
</comment>
<proteinExistence type="predicted"/>
<dbReference type="EMBL" id="FOGU01000008">
    <property type="protein sequence ID" value="SES26215.1"/>
    <property type="molecule type" value="Genomic_DNA"/>
</dbReference>
<dbReference type="RefSeq" id="WP_235859888.1">
    <property type="nucleotide sequence ID" value="NZ_FOGU01000008.1"/>
</dbReference>
<feature type="transmembrane region" description="Helical" evidence="10">
    <location>
        <begin position="390"/>
        <end position="411"/>
    </location>
</feature>
<gene>
    <name evidence="11" type="ORF">SAMN04490244_108175</name>
</gene>
<dbReference type="PANTHER" id="PTHR32024:SF1">
    <property type="entry name" value="KTR SYSTEM POTASSIUM UPTAKE PROTEIN B"/>
    <property type="match status" value="1"/>
</dbReference>
<evidence type="ECO:0000313" key="12">
    <source>
        <dbReference type="Proteomes" id="UP000198885"/>
    </source>
</evidence>
<keyword evidence="7 10" id="KW-1133">Transmembrane helix</keyword>
<dbReference type="Pfam" id="PF02386">
    <property type="entry name" value="TrkH"/>
    <property type="match status" value="1"/>
</dbReference>